<keyword evidence="1" id="KW-0479">Metal-binding</keyword>
<evidence type="ECO:0008006" key="9">
    <source>
        <dbReference type="Google" id="ProtNLM"/>
    </source>
</evidence>
<dbReference type="Gene3D" id="2.10.230.10">
    <property type="entry name" value="Heat shock protein DnaJ, cysteine-rich domain"/>
    <property type="match status" value="1"/>
</dbReference>
<dbReference type="InterPro" id="IPR036410">
    <property type="entry name" value="HSP_DnaJ_Cys-rich_dom_sf"/>
</dbReference>
<protein>
    <recommendedName>
        <fullName evidence="9">J domain-containing protein</fullName>
    </recommendedName>
</protein>
<dbReference type="GO" id="GO:0008270">
    <property type="term" value="F:zinc ion binding"/>
    <property type="evidence" value="ECO:0007669"/>
    <property type="project" value="UniProtKB-KW"/>
</dbReference>
<evidence type="ECO:0000256" key="5">
    <source>
        <dbReference type="SAM" id="MobiDB-lite"/>
    </source>
</evidence>
<accession>A0A6C0ANQ5</accession>
<dbReference type="InterPro" id="IPR002939">
    <property type="entry name" value="DnaJ_C"/>
</dbReference>
<dbReference type="InterPro" id="IPR001623">
    <property type="entry name" value="DnaJ_domain"/>
</dbReference>
<reference evidence="8" key="1">
    <citation type="journal article" date="2020" name="Nature">
        <title>Giant virus diversity and host interactions through global metagenomics.</title>
        <authorList>
            <person name="Schulz F."/>
            <person name="Roux S."/>
            <person name="Paez-Espino D."/>
            <person name="Jungbluth S."/>
            <person name="Walsh D.A."/>
            <person name="Denef V.J."/>
            <person name="McMahon K.D."/>
            <person name="Konstantinidis K.T."/>
            <person name="Eloe-Fadrosh E.A."/>
            <person name="Kyrpides N.C."/>
            <person name="Woyke T."/>
        </authorList>
    </citation>
    <scope>NUCLEOTIDE SEQUENCE</scope>
    <source>
        <strain evidence="8">GVMAG-S-1101161-73</strain>
    </source>
</reference>
<dbReference type="Pfam" id="PF00226">
    <property type="entry name" value="DnaJ"/>
    <property type="match status" value="1"/>
</dbReference>
<dbReference type="InterPro" id="IPR008971">
    <property type="entry name" value="HSP40/DnaJ_pept-bd"/>
</dbReference>
<dbReference type="AlphaFoldDB" id="A0A6C0ANQ5"/>
<feature type="domain" description="CR-type" evidence="7">
    <location>
        <begin position="139"/>
        <end position="218"/>
    </location>
</feature>
<dbReference type="CDD" id="cd06257">
    <property type="entry name" value="DnaJ"/>
    <property type="match status" value="1"/>
</dbReference>
<proteinExistence type="predicted"/>
<feature type="domain" description="J" evidence="6">
    <location>
        <begin position="4"/>
        <end position="65"/>
    </location>
</feature>
<dbReference type="InterPro" id="IPR018253">
    <property type="entry name" value="DnaJ_domain_CS"/>
</dbReference>
<feature type="region of interest" description="Disordered" evidence="5">
    <location>
        <begin position="99"/>
        <end position="128"/>
    </location>
</feature>
<dbReference type="SUPFAM" id="SSF46565">
    <property type="entry name" value="Chaperone J-domain"/>
    <property type="match status" value="1"/>
</dbReference>
<dbReference type="PROSITE" id="PS00636">
    <property type="entry name" value="DNAJ_1"/>
    <property type="match status" value="1"/>
</dbReference>
<dbReference type="PROSITE" id="PS50076">
    <property type="entry name" value="DNAJ_2"/>
    <property type="match status" value="1"/>
</dbReference>
<dbReference type="GO" id="GO:0006457">
    <property type="term" value="P:protein folding"/>
    <property type="evidence" value="ECO:0007669"/>
    <property type="project" value="InterPro"/>
</dbReference>
<organism evidence="8">
    <name type="scientific">viral metagenome</name>
    <dbReference type="NCBI Taxonomy" id="1070528"/>
    <lineage>
        <taxon>unclassified sequences</taxon>
        <taxon>metagenomes</taxon>
        <taxon>organismal metagenomes</taxon>
    </lineage>
</organism>
<dbReference type="InterPro" id="IPR036869">
    <property type="entry name" value="J_dom_sf"/>
</dbReference>
<keyword evidence="4" id="KW-0862">Zinc</keyword>
<dbReference type="SMART" id="SM00271">
    <property type="entry name" value="DnaJ"/>
    <property type="match status" value="1"/>
</dbReference>
<dbReference type="Gene3D" id="1.10.287.110">
    <property type="entry name" value="DnaJ domain"/>
    <property type="match status" value="1"/>
</dbReference>
<dbReference type="SUPFAM" id="SSF57938">
    <property type="entry name" value="DnaJ/Hsp40 cysteine-rich domain"/>
    <property type="match status" value="1"/>
</dbReference>
<keyword evidence="2" id="KW-0677">Repeat</keyword>
<evidence type="ECO:0000259" key="7">
    <source>
        <dbReference type="PROSITE" id="PS51188"/>
    </source>
</evidence>
<dbReference type="Gene3D" id="2.60.260.20">
    <property type="entry name" value="Urease metallochaperone UreE, N-terminal domain"/>
    <property type="match status" value="2"/>
</dbReference>
<evidence type="ECO:0000256" key="4">
    <source>
        <dbReference type="ARBA" id="ARBA00022833"/>
    </source>
</evidence>
<dbReference type="PANTHER" id="PTHR43888">
    <property type="entry name" value="DNAJ-LIKE-2, ISOFORM A-RELATED"/>
    <property type="match status" value="1"/>
</dbReference>
<dbReference type="GO" id="GO:0051082">
    <property type="term" value="F:unfolded protein binding"/>
    <property type="evidence" value="ECO:0007669"/>
    <property type="project" value="InterPro"/>
</dbReference>
<dbReference type="SUPFAM" id="SSF49493">
    <property type="entry name" value="HSP40/DnaJ peptide-binding domain"/>
    <property type="match status" value="2"/>
</dbReference>
<dbReference type="PRINTS" id="PR00625">
    <property type="entry name" value="JDOMAIN"/>
</dbReference>
<dbReference type="InterPro" id="IPR001305">
    <property type="entry name" value="HSP_DnaJ_Cys-rich_dom"/>
</dbReference>
<dbReference type="PROSITE" id="PS51188">
    <property type="entry name" value="ZF_CR"/>
    <property type="match status" value="1"/>
</dbReference>
<sequence length="387" mass="41228">MSRNLYSVLGVSKNAETAEIRTAYKQLAKEHHPDKGGDPEKFKELSEAHEVLSDDGRRRLYDQTGSISEQPQGQNPFQGGGFGMPDMFSHMFGGMFPGGPMGGMGQGPGMGGPGQRKREGKGPSKNQEIPLRLIDFYQGRSLSIKLGRQCFCKGCKGSGGTSSKPCDHCGGRGQLNQVVQMGPIQMVSQTTCPPCGGKGQQTLGKCASCSGRGMSHEEKTMEVKVEPGMMSGNTIVFPGMCSDHPSFTDAGDVTVILRESDEDNADTAQWSREGSRLKITVTVGLSEALLGTIKMVKGHPGYPNGLPLEIPVGVQNMWSGTFSGLGMPIRGTPRFGDAIITVLVTPTDAELVALKANGLMMRTFMPVQGPDLDPNATVSLNVGKWTA</sequence>
<evidence type="ECO:0000256" key="1">
    <source>
        <dbReference type="ARBA" id="ARBA00022723"/>
    </source>
</evidence>
<dbReference type="InterPro" id="IPR044713">
    <property type="entry name" value="DNJA1/2-like"/>
</dbReference>
<evidence type="ECO:0000256" key="3">
    <source>
        <dbReference type="ARBA" id="ARBA00022771"/>
    </source>
</evidence>
<evidence type="ECO:0000259" key="6">
    <source>
        <dbReference type="PROSITE" id="PS50076"/>
    </source>
</evidence>
<dbReference type="CDD" id="cd10719">
    <property type="entry name" value="DnaJ_zf"/>
    <property type="match status" value="1"/>
</dbReference>
<evidence type="ECO:0000256" key="2">
    <source>
        <dbReference type="ARBA" id="ARBA00022737"/>
    </source>
</evidence>
<dbReference type="Pfam" id="PF01556">
    <property type="entry name" value="DnaJ_C"/>
    <property type="match status" value="1"/>
</dbReference>
<name>A0A6C0ANQ5_9ZZZZ</name>
<dbReference type="Pfam" id="PF00684">
    <property type="entry name" value="DnaJ_CXXCXGXG"/>
    <property type="match status" value="1"/>
</dbReference>
<feature type="compositionally biased region" description="Gly residues" evidence="5">
    <location>
        <begin position="99"/>
        <end position="114"/>
    </location>
</feature>
<dbReference type="GO" id="GO:0030544">
    <property type="term" value="F:Hsp70 protein binding"/>
    <property type="evidence" value="ECO:0007669"/>
    <property type="project" value="InterPro"/>
</dbReference>
<keyword evidence="3" id="KW-0863">Zinc-finger</keyword>
<evidence type="ECO:0000313" key="8">
    <source>
        <dbReference type="EMBL" id="QHS81070.1"/>
    </source>
</evidence>
<dbReference type="EMBL" id="MN740729">
    <property type="protein sequence ID" value="QHS81070.1"/>
    <property type="molecule type" value="Genomic_DNA"/>
</dbReference>